<dbReference type="EMBL" id="OU015567">
    <property type="protein sequence ID" value="CAG5113315.1"/>
    <property type="molecule type" value="Genomic_DNA"/>
</dbReference>
<evidence type="ECO:0000313" key="2">
    <source>
        <dbReference type="Proteomes" id="UP001158576"/>
    </source>
</evidence>
<name>A0ABN7TCT2_OIKDI</name>
<sequence length="130" mass="15602">MAQELYGLMEKYFDDHLDLKLRTDKYVYEHAQLALLYLKLCRENMCTDVNEMTDLDFEREQLLCHYEEAIKKGVEEIVFSKEKTITLLIKLRKHFVSICNNLHEICEEIMKEIEGKVFDKKECLEKEVFV</sequence>
<accession>A0ABN7TCT2</accession>
<protein>
    <submittedName>
        <fullName evidence="1">Oidioi.mRNA.OKI2018_I69.chr2.g7426.t1.cds</fullName>
    </submittedName>
</protein>
<gene>
    <name evidence="1" type="ORF">OKIOD_LOCUS16191</name>
</gene>
<reference evidence="1 2" key="1">
    <citation type="submission" date="2021-04" db="EMBL/GenBank/DDBJ databases">
        <authorList>
            <person name="Bliznina A."/>
        </authorList>
    </citation>
    <scope>NUCLEOTIDE SEQUENCE [LARGE SCALE GENOMIC DNA]</scope>
</reference>
<organism evidence="1 2">
    <name type="scientific">Oikopleura dioica</name>
    <name type="common">Tunicate</name>
    <dbReference type="NCBI Taxonomy" id="34765"/>
    <lineage>
        <taxon>Eukaryota</taxon>
        <taxon>Metazoa</taxon>
        <taxon>Chordata</taxon>
        <taxon>Tunicata</taxon>
        <taxon>Appendicularia</taxon>
        <taxon>Copelata</taxon>
        <taxon>Oikopleuridae</taxon>
        <taxon>Oikopleura</taxon>
    </lineage>
</organism>
<dbReference type="Proteomes" id="UP001158576">
    <property type="component" value="Chromosome 2"/>
</dbReference>
<keyword evidence="2" id="KW-1185">Reference proteome</keyword>
<proteinExistence type="predicted"/>
<evidence type="ECO:0000313" key="1">
    <source>
        <dbReference type="EMBL" id="CAG5113315.1"/>
    </source>
</evidence>